<feature type="transmembrane region" description="Helical" evidence="7">
    <location>
        <begin position="157"/>
        <end position="175"/>
    </location>
</feature>
<evidence type="ECO:0000259" key="8">
    <source>
        <dbReference type="Pfam" id="PF02397"/>
    </source>
</evidence>
<evidence type="ECO:0000313" key="9">
    <source>
        <dbReference type="EMBL" id="MBK1853934.1"/>
    </source>
</evidence>
<evidence type="ECO:0000256" key="5">
    <source>
        <dbReference type="ARBA" id="ARBA00022989"/>
    </source>
</evidence>
<organism evidence="9 10">
    <name type="scientific">Oceaniferula flava</name>
    <dbReference type="NCBI Taxonomy" id="2800421"/>
    <lineage>
        <taxon>Bacteria</taxon>
        <taxon>Pseudomonadati</taxon>
        <taxon>Verrucomicrobiota</taxon>
        <taxon>Verrucomicrobiia</taxon>
        <taxon>Verrucomicrobiales</taxon>
        <taxon>Verrucomicrobiaceae</taxon>
        <taxon>Oceaniferula</taxon>
    </lineage>
</organism>
<dbReference type="Proteomes" id="UP000634206">
    <property type="component" value="Unassembled WGS sequence"/>
</dbReference>
<dbReference type="InterPro" id="IPR017475">
    <property type="entry name" value="EPS_sugar_tfrase"/>
</dbReference>
<feature type="transmembrane region" description="Helical" evidence="7">
    <location>
        <begin position="125"/>
        <end position="145"/>
    </location>
</feature>
<evidence type="ECO:0000256" key="3">
    <source>
        <dbReference type="ARBA" id="ARBA00022679"/>
    </source>
</evidence>
<keyword evidence="10" id="KW-1185">Reference proteome</keyword>
<evidence type="ECO:0000256" key="4">
    <source>
        <dbReference type="ARBA" id="ARBA00022692"/>
    </source>
</evidence>
<keyword evidence="5 7" id="KW-1133">Transmembrane helix</keyword>
<dbReference type="GO" id="GO:0016780">
    <property type="term" value="F:phosphotransferase activity, for other substituted phosphate groups"/>
    <property type="evidence" value="ECO:0007669"/>
    <property type="project" value="TreeGrafter"/>
</dbReference>
<keyword evidence="3 9" id="KW-0808">Transferase</keyword>
<dbReference type="NCBIfam" id="TIGR03025">
    <property type="entry name" value="EPS_sugtrans"/>
    <property type="match status" value="1"/>
</dbReference>
<comment type="similarity">
    <text evidence="2">Belongs to the bacterial sugar transferase family.</text>
</comment>
<accession>A0AAE2VD03</accession>
<comment type="subcellular location">
    <subcellularLocation>
        <location evidence="1">Membrane</location>
        <topology evidence="1">Multi-pass membrane protein</topology>
    </subcellularLocation>
</comment>
<feature type="transmembrane region" description="Helical" evidence="7">
    <location>
        <begin position="93"/>
        <end position="113"/>
    </location>
</feature>
<keyword evidence="4 7" id="KW-0812">Transmembrane</keyword>
<reference evidence="9" key="1">
    <citation type="submission" date="2021-01" db="EMBL/GenBank/DDBJ databases">
        <title>Modified the classification status of verrucomicrobia.</title>
        <authorList>
            <person name="Feng X."/>
        </authorList>
    </citation>
    <scope>NUCLEOTIDE SEQUENCE</scope>
    <source>
        <strain evidence="9">5K15</strain>
    </source>
</reference>
<dbReference type="PANTHER" id="PTHR30576:SF0">
    <property type="entry name" value="UNDECAPRENYL-PHOSPHATE N-ACETYLGALACTOSAMINYL 1-PHOSPHATE TRANSFERASE-RELATED"/>
    <property type="match status" value="1"/>
</dbReference>
<gene>
    <name evidence="9" type="ORF">JIN83_03105</name>
</gene>
<dbReference type="AlphaFoldDB" id="A0AAE2VD03"/>
<name>A0AAE2VD03_9BACT</name>
<feature type="transmembrane region" description="Helical" evidence="7">
    <location>
        <begin position="328"/>
        <end position="352"/>
    </location>
</feature>
<evidence type="ECO:0000256" key="2">
    <source>
        <dbReference type="ARBA" id="ARBA00006464"/>
    </source>
</evidence>
<feature type="transmembrane region" description="Helical" evidence="7">
    <location>
        <begin position="56"/>
        <end position="81"/>
    </location>
</feature>
<dbReference type="InterPro" id="IPR003362">
    <property type="entry name" value="Bact_transf"/>
</dbReference>
<dbReference type="PANTHER" id="PTHR30576">
    <property type="entry name" value="COLANIC BIOSYNTHESIS UDP-GLUCOSE LIPID CARRIER TRANSFERASE"/>
    <property type="match status" value="1"/>
</dbReference>
<proteinExistence type="inferred from homology"/>
<evidence type="ECO:0000256" key="1">
    <source>
        <dbReference type="ARBA" id="ARBA00004141"/>
    </source>
</evidence>
<evidence type="ECO:0000256" key="6">
    <source>
        <dbReference type="ARBA" id="ARBA00023136"/>
    </source>
</evidence>
<evidence type="ECO:0000256" key="7">
    <source>
        <dbReference type="SAM" id="Phobius"/>
    </source>
</evidence>
<comment type="caution">
    <text evidence="9">The sequence shown here is derived from an EMBL/GenBank/DDBJ whole genome shotgun (WGS) entry which is preliminary data.</text>
</comment>
<feature type="domain" description="Bacterial sugar transferase" evidence="8">
    <location>
        <begin position="326"/>
        <end position="509"/>
    </location>
</feature>
<keyword evidence="6 7" id="KW-0472">Membrane</keyword>
<evidence type="ECO:0000313" key="10">
    <source>
        <dbReference type="Proteomes" id="UP000634206"/>
    </source>
</evidence>
<dbReference type="Pfam" id="PF02397">
    <property type="entry name" value="Bac_transf"/>
    <property type="match status" value="1"/>
</dbReference>
<protein>
    <submittedName>
        <fullName evidence="9">Sugar transferase</fullName>
    </submittedName>
</protein>
<sequence>MPSPYYRESGIDHVDPEPVNVLPASEMTIGSVFADGHVDDAAVVKKHRRRSLMADIYPVMMVLADLMLISAIFGLACWLRYDTELLHAMSRKVLLVCGAISMLGVAMVGGYSYKTNTTSVRFVSEHIIVSIASFIGVFFIIYSFVTYGYQMNSGRSVVALTMVAFPVCSILYRMGLGKVKNHFRKGNALCIIGTGWSARDLYRRLKASNSTCEVMTFDPHGDREGQRLCNRDDSSPMIEPLGEVRLRSSMRGKYVENYVLTCPLEELPSDFQKRLAVAQFSGHKVCSYESYLMGQMKIMPPGKVSMSWALEEGFLCNRNKTYERIKRFGDIMVGLTGLIVFAPVFIVVGILVKLTSPGPIIFKQQRVGRREEPFDIYKFRSMTVRTEEEAGSMYTQKNDPRVTKIGGFLRKTRIDELPQFWNVLKGDLSLIGPRAEWVDLVKGYEQRFPYYHFRHAVKPGITGWAQVNYSYGANDEDTVEKLNYDLYYVRKHSMILDAVIVVKTVYMVLFGRGQ</sequence>
<dbReference type="GO" id="GO:0016020">
    <property type="term" value="C:membrane"/>
    <property type="evidence" value="ECO:0007669"/>
    <property type="project" value="UniProtKB-SubCell"/>
</dbReference>
<dbReference type="EMBL" id="JAENIG010000002">
    <property type="protein sequence ID" value="MBK1853934.1"/>
    <property type="molecule type" value="Genomic_DNA"/>
</dbReference>